<dbReference type="Pfam" id="PF23343">
    <property type="entry name" value="REP_ORF2-G2P"/>
    <property type="match status" value="1"/>
</dbReference>
<feature type="domain" description="Replication-associated protein ORF2/G2P" evidence="1">
    <location>
        <begin position="81"/>
        <end position="181"/>
    </location>
</feature>
<dbReference type="KEGG" id="btn:BTF1_25810"/>
<dbReference type="EMBL" id="CP003763">
    <property type="protein sequence ID" value="AFQ29324.1"/>
    <property type="molecule type" value="Genomic_DNA"/>
</dbReference>
<reference evidence="2 3" key="1">
    <citation type="journal article" date="2013" name="Genome Announc.">
        <title>Complete Genome Sequence of Bacillus thuringiensis Serovar Israelensis Strain HD-789.</title>
        <authorList>
            <person name="Doggett N.A."/>
            <person name="Stubben C.J."/>
            <person name="Chertkov O."/>
            <person name="Bruce D.C."/>
            <person name="Detter J.C."/>
            <person name="Johnson S.L."/>
            <person name="Han C.S."/>
        </authorList>
    </citation>
    <scope>NUCLEOTIDE SEQUENCE [LARGE SCALE GENOMIC DNA]</scope>
    <source>
        <strain evidence="2 3">HD-789</strain>
    </source>
</reference>
<proteinExistence type="predicted"/>
<protein>
    <submittedName>
        <fullName evidence="2">Rep-related protein</fullName>
    </submittedName>
</protein>
<evidence type="ECO:0000259" key="1">
    <source>
        <dbReference type="Pfam" id="PF23343"/>
    </source>
</evidence>
<name>A0A9W3JUX3_BACTU</name>
<dbReference type="InterPro" id="IPR056906">
    <property type="entry name" value="ORF2/G2P_dom"/>
</dbReference>
<dbReference type="RefSeq" id="WP_001119713.1">
    <property type="nucleotide sequence ID" value="NC_018508.1"/>
</dbReference>
<evidence type="ECO:0000313" key="3">
    <source>
        <dbReference type="Proteomes" id="UP000005257"/>
    </source>
</evidence>
<dbReference type="AlphaFoldDB" id="A0A9W3JUX3"/>
<sequence length="251" mass="30030">MPGYNYKFVELGRFLKVVEYEREVKTGINKHCNRPLKKRNKLNFVSEGKKKETKVRGLKNKEIDDFHHLLYLNFKNYRDQLITLTYKENVAVEKACKDFERWIKRMRSKFGDFKYLAVRSFQKRGTIHYHVLVNIPRVPLEMLRNKEFENIWGHGGVNITKIYDVNVVYSQSKLSQYLVDNMQKFKKDERGYGKQAYTFSKNFKKPKVRTGNYDEFIKCLELINLEAIDEKGYKNEYRGDVKVTIYKKKSS</sequence>
<evidence type="ECO:0000313" key="2">
    <source>
        <dbReference type="EMBL" id="AFQ29324.1"/>
    </source>
</evidence>
<accession>A0A9W3JUX3</accession>
<organism evidence="2 3">
    <name type="scientific">Bacillus thuringiensis HD-789</name>
    <dbReference type="NCBI Taxonomy" id="1217737"/>
    <lineage>
        <taxon>Bacteria</taxon>
        <taxon>Bacillati</taxon>
        <taxon>Bacillota</taxon>
        <taxon>Bacilli</taxon>
        <taxon>Bacillales</taxon>
        <taxon>Bacillaceae</taxon>
        <taxon>Bacillus</taxon>
        <taxon>Bacillus cereus group</taxon>
    </lineage>
</organism>
<gene>
    <name evidence="2" type="ORF">BTF1_25810</name>
</gene>
<dbReference type="Proteomes" id="UP000005257">
    <property type="component" value="Chromosome"/>
</dbReference>